<dbReference type="Pfam" id="PF00045">
    <property type="entry name" value="Hemopexin"/>
    <property type="match status" value="2"/>
</dbReference>
<dbReference type="PIRSF" id="PIRSF001191">
    <property type="entry name" value="Peptidase_M10A_matrix"/>
    <property type="match status" value="1"/>
</dbReference>
<dbReference type="InterPro" id="IPR001818">
    <property type="entry name" value="Pept_M10_metallopeptidase"/>
</dbReference>
<feature type="binding site" evidence="14">
    <location>
        <position position="9"/>
    </location>
    <ligand>
        <name>Ca(2+)</name>
        <dbReference type="ChEBI" id="CHEBI:29108"/>
        <label>3</label>
    </ligand>
</feature>
<protein>
    <recommendedName>
        <fullName evidence="18">Peptidase metallopeptidase domain-containing protein</fullName>
    </recommendedName>
</protein>
<evidence type="ECO:0000256" key="15">
    <source>
        <dbReference type="PIRSR" id="PIRSR621190-4"/>
    </source>
</evidence>
<evidence type="ECO:0000256" key="8">
    <source>
        <dbReference type="ARBA" id="ARBA00022837"/>
    </source>
</evidence>
<keyword evidence="10" id="KW-0865">Zymogen</keyword>
<dbReference type="GO" id="GO:0030574">
    <property type="term" value="P:collagen catabolic process"/>
    <property type="evidence" value="ECO:0007669"/>
    <property type="project" value="TreeGrafter"/>
</dbReference>
<organism evidence="19 20">
    <name type="scientific">Tetraodon nigroviridis</name>
    <name type="common">Spotted green pufferfish</name>
    <name type="synonym">Chelonodon nigroviridis</name>
    <dbReference type="NCBI Taxonomy" id="99883"/>
    <lineage>
        <taxon>Eukaryota</taxon>
        <taxon>Metazoa</taxon>
        <taxon>Chordata</taxon>
        <taxon>Craniata</taxon>
        <taxon>Vertebrata</taxon>
        <taxon>Euteleostomi</taxon>
        <taxon>Actinopterygii</taxon>
        <taxon>Neopterygii</taxon>
        <taxon>Teleostei</taxon>
        <taxon>Neoteleostei</taxon>
        <taxon>Acanthomorphata</taxon>
        <taxon>Eupercaria</taxon>
        <taxon>Tetraodontiformes</taxon>
        <taxon>Tetradontoidea</taxon>
        <taxon>Tetraodontidae</taxon>
        <taxon>Tetraodon</taxon>
    </lineage>
</organism>
<evidence type="ECO:0000256" key="7">
    <source>
        <dbReference type="ARBA" id="ARBA00022833"/>
    </source>
</evidence>
<feature type="binding site" evidence="14">
    <location>
        <position position="167"/>
    </location>
    <ligand>
        <name>Ca(2+)</name>
        <dbReference type="ChEBI" id="CHEBI:29108"/>
        <label>5</label>
    </ligand>
</feature>
<evidence type="ECO:0000256" key="4">
    <source>
        <dbReference type="ARBA" id="ARBA00022729"/>
    </source>
</evidence>
<feature type="binding site" evidence="14">
    <location>
        <position position="122"/>
    </location>
    <ligand>
        <name>Ca(2+)</name>
        <dbReference type="ChEBI" id="CHEBI:29108"/>
        <label>4</label>
    </ligand>
</feature>
<dbReference type="GO" id="GO:0030198">
    <property type="term" value="P:extracellular matrix organization"/>
    <property type="evidence" value="ECO:0007669"/>
    <property type="project" value="TreeGrafter"/>
</dbReference>
<dbReference type="Ensembl" id="ENSTNIT00000006206.1">
    <property type="protein sequence ID" value="ENSTNIP00000006058.1"/>
    <property type="gene ID" value="ENSTNIG00000003471.1"/>
</dbReference>
<feature type="binding site" evidence="14">
    <location>
        <position position="165"/>
    </location>
    <ligand>
        <name>Ca(2+)</name>
        <dbReference type="ChEBI" id="CHEBI:29108"/>
        <label>4</label>
    </ligand>
</feature>
<feature type="binding site" evidence="14">
    <location>
        <position position="34"/>
    </location>
    <ligand>
        <name>Ca(2+)</name>
        <dbReference type="ChEBI" id="CHEBI:29108"/>
        <label>3</label>
    </ligand>
</feature>
<feature type="modified residue" description="Phosphotyrosine; by PKDCC" evidence="15">
    <location>
        <position position="193"/>
    </location>
</feature>
<dbReference type="AlphaFoldDB" id="H3CCT5"/>
<evidence type="ECO:0000256" key="2">
    <source>
        <dbReference type="ARBA" id="ARBA00022670"/>
    </source>
</evidence>
<feature type="binding site" evidence="14">
    <location>
        <position position="34"/>
    </location>
    <ligand>
        <name>Ca(2+)</name>
        <dbReference type="ChEBI" id="CHEBI:29108"/>
        <label>1</label>
    </ligand>
</feature>
<feature type="binding site" evidence="14">
    <location>
        <position position="8"/>
    </location>
    <ligand>
        <name>Ca(2+)</name>
        <dbReference type="ChEBI" id="CHEBI:29108"/>
        <label>3</label>
    </ligand>
</feature>
<evidence type="ECO:0000256" key="11">
    <source>
        <dbReference type="ARBA" id="ARBA00023157"/>
    </source>
</evidence>
<sequence>HGDFYPFDGRGGVLAHANSPGQQAGGDTHFDEDETWSLSQRGVNLLLVAAHEFGHALGLDHSRDRRALMFPTYKYVNTNGYKLPDDDRRGVQSLYGKFYITDPNSDLPNPRKEQCSRNLVFDAATSIRGDLYFFKNGYYWRKSVTLATIPFTKVSTKWPPIRYVDAAFEVPQNNAVYQYWGLRATTKTVLSGYPQPLTSLGLPSSINKVDAAVYVQSTGKTLFFAGRSYWSYDVRRKQMDPGYPRIISRDFPGIGSRVDAAFENYGEKFYFCVLNRILILLILITAGVKGCLMAALVLLCLNRKCRKAIACICVGHAVAFLHFSLPTSLLFGK</sequence>
<keyword evidence="7 13" id="KW-0862">Zinc</keyword>
<dbReference type="FunFam" id="2.110.10.10:FF:000002">
    <property type="entry name" value="Matrix metallopeptidase 3"/>
    <property type="match status" value="1"/>
</dbReference>
<keyword evidence="17" id="KW-0812">Transmembrane</keyword>
<feature type="binding site" evidence="14">
    <location>
        <position position="29"/>
    </location>
    <ligand>
        <name>Zn(2+)</name>
        <dbReference type="ChEBI" id="CHEBI:29105"/>
        <label>1</label>
    </ligand>
</feature>
<feature type="active site" evidence="12">
    <location>
        <position position="52"/>
    </location>
</feature>
<dbReference type="Proteomes" id="UP000007303">
    <property type="component" value="Unassembled WGS sequence"/>
</dbReference>
<dbReference type="OMA" id="KAIACIC"/>
<dbReference type="Pfam" id="PF00413">
    <property type="entry name" value="Peptidase_M10"/>
    <property type="match status" value="1"/>
</dbReference>
<evidence type="ECO:0000256" key="6">
    <source>
        <dbReference type="ARBA" id="ARBA00022801"/>
    </source>
</evidence>
<comment type="cofactor">
    <cofactor evidence="14">
        <name>Zn(2+)</name>
        <dbReference type="ChEBI" id="CHEBI:29105"/>
    </cofactor>
    <text evidence="14">Binds 2 Zn(2+) ions per subunit.</text>
</comment>
<feature type="binding site" evidence="13">
    <location>
        <position position="61"/>
    </location>
    <ligand>
        <name>Zn(2+)</name>
        <dbReference type="ChEBI" id="CHEBI:29105"/>
        <label>2</label>
        <note>catalytic</note>
    </ligand>
</feature>
<proteinExistence type="inferred from homology"/>
<evidence type="ECO:0000256" key="5">
    <source>
        <dbReference type="ARBA" id="ARBA00022737"/>
    </source>
</evidence>
<accession>H3CCT5</accession>
<feature type="binding site" evidence="14">
    <location>
        <position position="212"/>
    </location>
    <ligand>
        <name>Ca(2+)</name>
        <dbReference type="ChEBI" id="CHEBI:29108"/>
        <label>5</label>
    </ligand>
</feature>
<feature type="binding site" evidence="14">
    <location>
        <position position="69"/>
    </location>
    <ligand>
        <name>Zn(2+)</name>
        <dbReference type="ChEBI" id="CHEBI:29105"/>
        <label>2</label>
        <note>catalytic</note>
    </ligand>
</feature>
<keyword evidence="5" id="KW-0677">Repeat</keyword>
<dbReference type="PRINTS" id="PR00138">
    <property type="entry name" value="MATRIXIN"/>
</dbReference>
<dbReference type="InterPro" id="IPR018487">
    <property type="entry name" value="Hemopexin-like_repeat"/>
</dbReference>
<keyword evidence="2" id="KW-0645">Protease</keyword>
<keyword evidence="11" id="KW-1015">Disulfide bond</keyword>
<evidence type="ECO:0000313" key="19">
    <source>
        <dbReference type="Ensembl" id="ENSTNIP00000006058.1"/>
    </source>
</evidence>
<evidence type="ECO:0000256" key="1">
    <source>
        <dbReference type="ARBA" id="ARBA00010370"/>
    </source>
</evidence>
<evidence type="ECO:0000256" key="3">
    <source>
        <dbReference type="ARBA" id="ARBA00022723"/>
    </source>
</evidence>
<evidence type="ECO:0000256" key="16">
    <source>
        <dbReference type="PROSITE-ProRule" id="PRU01011"/>
    </source>
</evidence>
<dbReference type="InterPro" id="IPR024079">
    <property type="entry name" value="MetalloPept_cat_dom_sf"/>
</dbReference>
<keyword evidence="3 13" id="KW-0479">Metal-binding</keyword>
<feature type="domain" description="Peptidase metallopeptidase" evidence="18">
    <location>
        <begin position="1"/>
        <end position="97"/>
    </location>
</feature>
<feature type="binding site" evidence="13">
    <location>
        <position position="55"/>
    </location>
    <ligand>
        <name>Zn(2+)</name>
        <dbReference type="ChEBI" id="CHEBI:29105"/>
        <label>2</label>
        <note>catalytic</note>
    </ligand>
</feature>
<dbReference type="InterPro" id="IPR036375">
    <property type="entry name" value="Hemopexin-like_dom_sf"/>
</dbReference>
<keyword evidence="17" id="KW-0472">Membrane</keyword>
<dbReference type="InterPro" id="IPR006026">
    <property type="entry name" value="Peptidase_Metallo"/>
</dbReference>
<dbReference type="PANTHER" id="PTHR10201:SF316">
    <property type="entry name" value="STROMELYSIN-2 PRECURSOR"/>
    <property type="match status" value="1"/>
</dbReference>
<keyword evidence="20" id="KW-1185">Reference proteome</keyword>
<dbReference type="PANTHER" id="PTHR10201">
    <property type="entry name" value="MATRIX METALLOPROTEINASE"/>
    <property type="match status" value="1"/>
</dbReference>
<keyword evidence="4" id="KW-0732">Signal</keyword>
<evidence type="ECO:0000256" key="10">
    <source>
        <dbReference type="ARBA" id="ARBA00023145"/>
    </source>
</evidence>
<feature type="transmembrane region" description="Helical" evidence="17">
    <location>
        <begin position="308"/>
        <end position="331"/>
    </location>
</feature>
<dbReference type="Gene3D" id="2.110.10.10">
    <property type="entry name" value="Hemopexin-like domain"/>
    <property type="match status" value="1"/>
</dbReference>
<reference evidence="19" key="3">
    <citation type="submission" date="2025-09" db="UniProtKB">
        <authorList>
            <consortium name="Ensembl"/>
        </authorList>
    </citation>
    <scope>IDENTIFICATION</scope>
</reference>
<feature type="binding site" evidence="14">
    <location>
        <position position="3"/>
    </location>
    <ligand>
        <name>Zn(2+)</name>
        <dbReference type="ChEBI" id="CHEBI:29105"/>
        <label>1</label>
    </ligand>
</feature>
<dbReference type="GeneTree" id="ENSGT00940000167100"/>
<dbReference type="CDD" id="cd04278">
    <property type="entry name" value="ZnMc_MMP"/>
    <property type="match status" value="1"/>
</dbReference>
<comment type="cofactor">
    <cofactor evidence="14">
        <name>Ca(2+)</name>
        <dbReference type="ChEBI" id="CHEBI:29108"/>
    </cofactor>
    <text evidence="14">Can bind about 5 Ca(2+) ions per subunit.</text>
</comment>
<keyword evidence="9" id="KW-0482">Metalloprotease</keyword>
<feature type="transmembrane region" description="Helical" evidence="17">
    <location>
        <begin position="277"/>
        <end position="301"/>
    </location>
</feature>
<feature type="repeat" description="Hemopexin" evidence="16">
    <location>
        <begin position="118"/>
        <end position="161"/>
    </location>
</feature>
<dbReference type="SUPFAM" id="SSF55486">
    <property type="entry name" value="Metalloproteases ('zincins'), catalytic domain"/>
    <property type="match status" value="1"/>
</dbReference>
<evidence type="ECO:0000256" key="13">
    <source>
        <dbReference type="PIRSR" id="PIRSR001191-2"/>
    </source>
</evidence>
<dbReference type="GO" id="GO:0008270">
    <property type="term" value="F:zinc ion binding"/>
    <property type="evidence" value="ECO:0007669"/>
    <property type="project" value="InterPro"/>
</dbReference>
<feature type="repeat" description="Hemopexin" evidence="16">
    <location>
        <begin position="206"/>
        <end position="254"/>
    </location>
</feature>
<dbReference type="PROSITE" id="PS51642">
    <property type="entry name" value="HEMOPEXIN_2"/>
    <property type="match status" value="2"/>
</dbReference>
<dbReference type="SUPFAM" id="SSF50923">
    <property type="entry name" value="Hemopexin-like domain"/>
    <property type="match status" value="1"/>
</dbReference>
<feature type="binding site" evidence="14">
    <location>
        <position position="31"/>
    </location>
    <ligand>
        <name>Ca(2+)</name>
        <dbReference type="ChEBI" id="CHEBI:29108"/>
        <label>3</label>
    </ligand>
</feature>
<keyword evidence="17" id="KW-1133">Transmembrane helix</keyword>
<keyword evidence="6" id="KW-0378">Hydrolase</keyword>
<dbReference type="SMART" id="SM00120">
    <property type="entry name" value="HX"/>
    <property type="match status" value="3"/>
</dbReference>
<evidence type="ECO:0000313" key="20">
    <source>
        <dbReference type="Proteomes" id="UP000007303"/>
    </source>
</evidence>
<dbReference type="InterPro" id="IPR021190">
    <property type="entry name" value="Pept_M10A"/>
</dbReference>
<feature type="binding site" evidence="14">
    <location>
        <position position="259"/>
    </location>
    <ligand>
        <name>Ca(2+)</name>
        <dbReference type="ChEBI" id="CHEBI:29108"/>
        <label>4</label>
    </ligand>
</feature>
<dbReference type="GO" id="GO:0006508">
    <property type="term" value="P:proteolysis"/>
    <property type="evidence" value="ECO:0007669"/>
    <property type="project" value="UniProtKB-KW"/>
</dbReference>
<comment type="similarity">
    <text evidence="1">Belongs to the peptidase M10A family.</text>
</comment>
<dbReference type="InParanoid" id="H3CCT5"/>
<feature type="binding site" evidence="14">
    <location>
        <position position="1"/>
    </location>
    <ligand>
        <name>Zn(2+)</name>
        <dbReference type="ChEBI" id="CHEBI:29105"/>
        <label>1</label>
    </ligand>
</feature>
<dbReference type="SMART" id="SM00235">
    <property type="entry name" value="ZnMc"/>
    <property type="match status" value="1"/>
</dbReference>
<feature type="binding site" evidence="13">
    <location>
        <position position="51"/>
    </location>
    <ligand>
        <name>Zn(2+)</name>
        <dbReference type="ChEBI" id="CHEBI:29105"/>
        <label>2</label>
        <note>catalytic</note>
    </ligand>
</feature>
<dbReference type="Gene3D" id="3.40.390.10">
    <property type="entry name" value="Collagenase (Catalytic Domain)"/>
    <property type="match status" value="1"/>
</dbReference>
<reference evidence="20" key="1">
    <citation type="journal article" date="2004" name="Nature">
        <title>Genome duplication in the teleost fish Tetraodon nigroviridis reveals the early vertebrate proto-karyotype.</title>
        <authorList>
            <person name="Jaillon O."/>
            <person name="Aury J.-M."/>
            <person name="Brunet F."/>
            <person name="Petit J.-L."/>
            <person name="Stange-Thomann N."/>
            <person name="Mauceli E."/>
            <person name="Bouneau L."/>
            <person name="Fischer C."/>
            <person name="Ozouf-Costaz C."/>
            <person name="Bernot A."/>
            <person name="Nicaud S."/>
            <person name="Jaffe D."/>
            <person name="Fisher S."/>
            <person name="Lutfalla G."/>
            <person name="Dossat C."/>
            <person name="Segurens B."/>
            <person name="Dasilva C."/>
            <person name="Salanoubat M."/>
            <person name="Levy M."/>
            <person name="Boudet N."/>
            <person name="Castellano S."/>
            <person name="Anthouard V."/>
            <person name="Jubin C."/>
            <person name="Castelli V."/>
            <person name="Katinka M."/>
            <person name="Vacherie B."/>
            <person name="Biemont C."/>
            <person name="Skalli Z."/>
            <person name="Cattolico L."/>
            <person name="Poulain J."/>
            <person name="De Berardinis V."/>
            <person name="Cruaud C."/>
            <person name="Duprat S."/>
            <person name="Brottier P."/>
            <person name="Coutanceau J.-P."/>
            <person name="Gouzy J."/>
            <person name="Parra G."/>
            <person name="Lardier G."/>
            <person name="Chapple C."/>
            <person name="McKernan K.J."/>
            <person name="McEwan P."/>
            <person name="Bosak S."/>
            <person name="Kellis M."/>
            <person name="Volff J.-N."/>
            <person name="Guigo R."/>
            <person name="Zody M.C."/>
            <person name="Mesirov J."/>
            <person name="Lindblad-Toh K."/>
            <person name="Birren B."/>
            <person name="Nusbaum C."/>
            <person name="Kahn D."/>
            <person name="Robinson-Rechavi M."/>
            <person name="Laudet V."/>
            <person name="Schachter V."/>
            <person name="Quetier F."/>
            <person name="Saurin W."/>
            <person name="Scarpelli C."/>
            <person name="Wincker P."/>
            <person name="Lander E.S."/>
            <person name="Weissenbach J."/>
            <person name="Roest Crollius H."/>
        </authorList>
    </citation>
    <scope>NUCLEOTIDE SEQUENCE [LARGE SCALE GENOMIC DNA]</scope>
</reference>
<feature type="binding site" evidence="14">
    <location>
        <position position="27"/>
    </location>
    <ligand>
        <name>Ca(2+)</name>
        <dbReference type="ChEBI" id="CHEBI:29108"/>
        <label>2</label>
    </ligand>
</feature>
<feature type="binding site" evidence="14">
    <location>
        <position position="25"/>
    </location>
    <ligand>
        <name>Ca(2+)</name>
        <dbReference type="ChEBI" id="CHEBI:29108"/>
        <label>2</label>
    </ligand>
</feature>
<evidence type="ECO:0000256" key="9">
    <source>
        <dbReference type="ARBA" id="ARBA00023049"/>
    </source>
</evidence>
<dbReference type="CDD" id="cd00094">
    <property type="entry name" value="HX"/>
    <property type="match status" value="1"/>
</dbReference>
<dbReference type="InterPro" id="IPR033739">
    <property type="entry name" value="M10A_MMP"/>
</dbReference>
<name>H3CCT5_TETNG</name>
<keyword evidence="8 14" id="KW-0106">Calcium</keyword>
<evidence type="ECO:0000259" key="18">
    <source>
        <dbReference type="SMART" id="SM00235"/>
    </source>
</evidence>
<dbReference type="STRING" id="99883.ENSTNIP00000006058"/>
<evidence type="ECO:0000256" key="17">
    <source>
        <dbReference type="SAM" id="Phobius"/>
    </source>
</evidence>
<dbReference type="GO" id="GO:0031012">
    <property type="term" value="C:extracellular matrix"/>
    <property type="evidence" value="ECO:0007669"/>
    <property type="project" value="InterPro"/>
</dbReference>
<dbReference type="InterPro" id="IPR000585">
    <property type="entry name" value="Hemopexin-like_dom"/>
</dbReference>
<dbReference type="GO" id="GO:0004222">
    <property type="term" value="F:metalloendopeptidase activity"/>
    <property type="evidence" value="ECO:0007669"/>
    <property type="project" value="InterPro"/>
</dbReference>
<evidence type="ECO:0000256" key="14">
    <source>
        <dbReference type="PIRSR" id="PIRSR621190-2"/>
    </source>
</evidence>
<dbReference type="HOGENOM" id="CLU_835629_0_0_1"/>
<evidence type="ECO:0000256" key="12">
    <source>
        <dbReference type="PIRSR" id="PIRSR001191-1"/>
    </source>
</evidence>
<reference evidence="19" key="2">
    <citation type="submission" date="2025-08" db="UniProtKB">
        <authorList>
            <consortium name="Ensembl"/>
        </authorList>
    </citation>
    <scope>IDENTIFICATION</scope>
</reference>
<feature type="binding site" evidence="14">
    <location>
        <position position="16"/>
    </location>
    <ligand>
        <name>Zn(2+)</name>
        <dbReference type="ChEBI" id="CHEBI:29105"/>
        <label>1</label>
    </ligand>
</feature>